<reference evidence="6" key="1">
    <citation type="submission" date="2018-06" db="EMBL/GenBank/DDBJ databases">
        <authorList>
            <person name="Zhirakovskaya E."/>
        </authorList>
    </citation>
    <scope>NUCLEOTIDE SEQUENCE</scope>
</reference>
<dbReference type="Pfam" id="PF00091">
    <property type="entry name" value="Tubulin"/>
    <property type="match status" value="1"/>
</dbReference>
<dbReference type="HAMAP" id="MF_00909">
    <property type="entry name" value="FtsZ"/>
    <property type="match status" value="1"/>
</dbReference>
<name>A0A3B1CU32_9ZZZZ</name>
<dbReference type="InterPro" id="IPR003008">
    <property type="entry name" value="Tubulin_FtsZ_GTPase"/>
</dbReference>
<keyword evidence="6" id="KW-0131">Cell cycle</keyword>
<evidence type="ECO:0000259" key="5">
    <source>
        <dbReference type="SMART" id="SM00865"/>
    </source>
</evidence>
<keyword evidence="2" id="KW-0547">Nucleotide-binding</keyword>
<accession>A0A3B1CU32</accession>
<dbReference type="GO" id="GO:0051301">
    <property type="term" value="P:cell division"/>
    <property type="evidence" value="ECO:0007669"/>
    <property type="project" value="UniProtKB-KW"/>
</dbReference>
<proteinExistence type="inferred from homology"/>
<comment type="similarity">
    <text evidence="1">Belongs to the FtsZ family.</text>
</comment>
<dbReference type="InterPro" id="IPR045061">
    <property type="entry name" value="FtsZ/CetZ"/>
</dbReference>
<keyword evidence="6" id="KW-0132">Cell division</keyword>
<dbReference type="Pfam" id="PF12327">
    <property type="entry name" value="FtsZ_C"/>
    <property type="match status" value="1"/>
</dbReference>
<keyword evidence="3" id="KW-0342">GTP-binding</keyword>
<dbReference type="CDD" id="cd02201">
    <property type="entry name" value="FtsZ_type1"/>
    <property type="match status" value="1"/>
</dbReference>
<dbReference type="FunFam" id="3.40.50.1440:FF:000001">
    <property type="entry name" value="Cell division protein FtsZ"/>
    <property type="match status" value="1"/>
</dbReference>
<dbReference type="InterPro" id="IPR008280">
    <property type="entry name" value="Tub_FtsZ_C"/>
</dbReference>
<evidence type="ECO:0000256" key="2">
    <source>
        <dbReference type="ARBA" id="ARBA00022741"/>
    </source>
</evidence>
<dbReference type="InterPro" id="IPR036525">
    <property type="entry name" value="Tubulin/FtsZ_GTPase_sf"/>
</dbReference>
<evidence type="ECO:0000313" key="6">
    <source>
        <dbReference type="EMBL" id="VAX26150.1"/>
    </source>
</evidence>
<organism evidence="6">
    <name type="scientific">hydrothermal vent metagenome</name>
    <dbReference type="NCBI Taxonomy" id="652676"/>
    <lineage>
        <taxon>unclassified sequences</taxon>
        <taxon>metagenomes</taxon>
        <taxon>ecological metagenomes</taxon>
    </lineage>
</organism>
<dbReference type="Gene3D" id="3.30.1330.20">
    <property type="entry name" value="Tubulin/FtsZ, C-terminal domain"/>
    <property type="match status" value="1"/>
</dbReference>
<dbReference type="SUPFAM" id="SSF52490">
    <property type="entry name" value="Tubulin nucleotide-binding domain-like"/>
    <property type="match status" value="1"/>
</dbReference>
<protein>
    <submittedName>
        <fullName evidence="6">Cell division protein FtsZ</fullName>
    </submittedName>
</protein>
<evidence type="ECO:0000256" key="1">
    <source>
        <dbReference type="ARBA" id="ARBA00009690"/>
    </source>
</evidence>
<feature type="domain" description="Tubulin/FtsZ GTPase" evidence="4">
    <location>
        <begin position="15"/>
        <end position="207"/>
    </location>
</feature>
<evidence type="ECO:0000259" key="4">
    <source>
        <dbReference type="SMART" id="SM00864"/>
    </source>
</evidence>
<dbReference type="NCBIfam" id="TIGR00065">
    <property type="entry name" value="ftsZ"/>
    <property type="match status" value="1"/>
</dbReference>
<evidence type="ECO:0000256" key="3">
    <source>
        <dbReference type="ARBA" id="ARBA00023134"/>
    </source>
</evidence>
<dbReference type="InterPro" id="IPR018316">
    <property type="entry name" value="Tubulin/FtsZ_2-layer-sand-dom"/>
</dbReference>
<dbReference type="GO" id="GO:0005737">
    <property type="term" value="C:cytoplasm"/>
    <property type="evidence" value="ECO:0007669"/>
    <property type="project" value="TreeGrafter"/>
</dbReference>
<feature type="domain" description="Tubulin/FtsZ 2-layer sandwich" evidence="5">
    <location>
        <begin position="209"/>
        <end position="328"/>
    </location>
</feature>
<dbReference type="PANTHER" id="PTHR30314:SF3">
    <property type="entry name" value="MITOCHONDRIAL DIVISION PROTEIN FSZA"/>
    <property type="match status" value="1"/>
</dbReference>
<dbReference type="InterPro" id="IPR000158">
    <property type="entry name" value="Cell_div_FtsZ"/>
</dbReference>
<dbReference type="InterPro" id="IPR020805">
    <property type="entry name" value="Cell_div_FtsZ_CS"/>
</dbReference>
<dbReference type="PRINTS" id="PR00423">
    <property type="entry name" value="CELLDVISFTSZ"/>
</dbReference>
<dbReference type="EMBL" id="UOGF01000007">
    <property type="protein sequence ID" value="VAX26150.1"/>
    <property type="molecule type" value="Genomic_DNA"/>
</dbReference>
<dbReference type="GO" id="GO:0005525">
    <property type="term" value="F:GTP binding"/>
    <property type="evidence" value="ECO:0007669"/>
    <property type="project" value="UniProtKB-KW"/>
</dbReference>
<dbReference type="GO" id="GO:0003924">
    <property type="term" value="F:GTPase activity"/>
    <property type="evidence" value="ECO:0007669"/>
    <property type="project" value="InterPro"/>
</dbReference>
<dbReference type="PROSITE" id="PS01134">
    <property type="entry name" value="FTSZ_1"/>
    <property type="match status" value="1"/>
</dbReference>
<dbReference type="PROSITE" id="PS01135">
    <property type="entry name" value="FTSZ_2"/>
    <property type="match status" value="1"/>
</dbReference>
<dbReference type="Gene3D" id="3.40.50.1440">
    <property type="entry name" value="Tubulin/FtsZ, GTPase domain"/>
    <property type="match status" value="1"/>
</dbReference>
<dbReference type="InterPro" id="IPR037103">
    <property type="entry name" value="Tubulin/FtsZ-like_C"/>
</dbReference>
<dbReference type="InterPro" id="IPR024757">
    <property type="entry name" value="FtsZ_C"/>
</dbReference>
<dbReference type="PANTHER" id="PTHR30314">
    <property type="entry name" value="CELL DIVISION PROTEIN FTSZ-RELATED"/>
    <property type="match status" value="1"/>
</dbReference>
<dbReference type="SUPFAM" id="SSF55307">
    <property type="entry name" value="Tubulin C-terminal domain-like"/>
    <property type="match status" value="1"/>
</dbReference>
<gene>
    <name evidence="6" type="ORF">MNBD_NITROSPIRAE01-1175</name>
</gene>
<dbReference type="SMART" id="SM00864">
    <property type="entry name" value="Tubulin"/>
    <property type="match status" value="1"/>
</dbReference>
<dbReference type="SMART" id="SM00865">
    <property type="entry name" value="Tubulin_C"/>
    <property type="match status" value="1"/>
</dbReference>
<dbReference type="GO" id="GO:0032153">
    <property type="term" value="C:cell division site"/>
    <property type="evidence" value="ECO:0007669"/>
    <property type="project" value="TreeGrafter"/>
</dbReference>
<dbReference type="AlphaFoldDB" id="A0A3B1CU32"/>
<sequence length="405" mass="43670">MFLFDEEEYNSMAARIKVIGVGGGGCNAINNMIHSDVEGVEFIAANSDIQALNLSKSSQKLQLGAKLTRGLGAGGRPQIGREAALESVDVIREMLTDVDMVFVTSGMGGGTGTGAAPVIANIAKEMGILTVGVVTKPFDFEGPRRIKQAEEGLDELKKGCHSVIIIPNQKLLDVVERGTPLTESFLVIDDVLRQAVQGISDLITTPGLMNVDFADVRAVMSYMGRSVMGMGIARGENRAIEAAQIAISSPLLEESSIEGASGVLLNVTGGKNLSIHEVSEASSIIQQSVDTDANIIFGAVISEQLPDDEVRVTVIATGFEEVERRNEIKAEIETQQEEAVQIKIEAPVEEEIDPVITETISVPQQTSRDKVAHLRKVLRDERPETTAKYGEDLWDIPTFLRNQVD</sequence>